<dbReference type="Proteomes" id="UP000265618">
    <property type="component" value="Unassembled WGS sequence"/>
</dbReference>
<protein>
    <submittedName>
        <fullName evidence="1">Uncharacterized protein</fullName>
    </submittedName>
</protein>
<organism evidence="1 2">
    <name type="scientific">Kipferlia bialata</name>
    <dbReference type="NCBI Taxonomy" id="797122"/>
    <lineage>
        <taxon>Eukaryota</taxon>
        <taxon>Metamonada</taxon>
        <taxon>Carpediemonas-like organisms</taxon>
        <taxon>Kipferlia</taxon>
    </lineage>
</organism>
<accession>A0A391NLS0</accession>
<comment type="caution">
    <text evidence="1">The sequence shown here is derived from an EMBL/GenBank/DDBJ whole genome shotgun (WGS) entry which is preliminary data.</text>
</comment>
<name>A0A391NLS0_9EUKA</name>
<evidence type="ECO:0000313" key="1">
    <source>
        <dbReference type="EMBL" id="GCA62797.1"/>
    </source>
</evidence>
<evidence type="ECO:0000313" key="2">
    <source>
        <dbReference type="Proteomes" id="UP000265618"/>
    </source>
</evidence>
<keyword evidence="2" id="KW-1185">Reference proteome</keyword>
<reference evidence="1 2" key="1">
    <citation type="journal article" date="2018" name="PLoS ONE">
        <title>The draft genome of Kipferlia bialata reveals reductive genome evolution in fornicate parasites.</title>
        <authorList>
            <person name="Tanifuji G."/>
            <person name="Takabayashi S."/>
            <person name="Kume K."/>
            <person name="Takagi M."/>
            <person name="Nakayama T."/>
            <person name="Kamikawa R."/>
            <person name="Inagaki Y."/>
            <person name="Hashimoto T."/>
        </authorList>
    </citation>
    <scope>NUCLEOTIDE SEQUENCE [LARGE SCALE GENOMIC DNA]</scope>
    <source>
        <strain evidence="1">NY0173</strain>
    </source>
</reference>
<sequence length="119" mass="12889">MPSAEMQYRTVDVGHKASGRCAMAYIGPLNKKGRIPGKLKPGEKYSVLIVGKNEQNSSNHCVIVTLDPANQSFETEVVQCPISTKIKYTPATRVGDSVYVFGGDTVSNLDTLYAYTIGT</sequence>
<feature type="non-terminal residue" evidence="1">
    <location>
        <position position="119"/>
    </location>
</feature>
<gene>
    <name evidence="1" type="ORF">KIPB_005869</name>
</gene>
<proteinExistence type="predicted"/>
<dbReference type="AlphaFoldDB" id="A0A391NLS0"/>
<dbReference type="EMBL" id="BDIP01001432">
    <property type="protein sequence ID" value="GCA62797.1"/>
    <property type="molecule type" value="Genomic_DNA"/>
</dbReference>